<feature type="region of interest" description="Disordered" evidence="1">
    <location>
        <begin position="1"/>
        <end position="25"/>
    </location>
</feature>
<sequence>MDVDEDAWWPAAARQPLSPPPELRIGGKLRRLNDVDDEGSRERAELLLLDEDEAGSQDPALRLSAASQQQDTHKRAPVLRILSRTTGAVKATATAATAKPDSPHLDHTELAASPPAELLYYRQGSTAALGSTTAQRDRLLRPVLAVDEETKDGEEAKEDKGTVDSKDGEWLLRFDGACRANPGPGGAGASLFKPSGLAPDNKDIADIADGEVYTAMCIGQADIPQRRPRLRLRQLSEGEGDAVREMVERLGTSLAAKSKITDAADWKTAGGYITTLPHLLYDKQLPYSQKQRHPDPLTPQCGEVDLKDLAVEHLGKIR</sequence>
<organism evidence="2 3">
    <name type="scientific">Phytophthora palmivora</name>
    <dbReference type="NCBI Taxonomy" id="4796"/>
    <lineage>
        <taxon>Eukaryota</taxon>
        <taxon>Sar</taxon>
        <taxon>Stramenopiles</taxon>
        <taxon>Oomycota</taxon>
        <taxon>Peronosporomycetes</taxon>
        <taxon>Peronosporales</taxon>
        <taxon>Peronosporaceae</taxon>
        <taxon>Phytophthora</taxon>
    </lineage>
</organism>
<dbReference type="GO" id="GO:0003964">
    <property type="term" value="F:RNA-directed DNA polymerase activity"/>
    <property type="evidence" value="ECO:0007669"/>
    <property type="project" value="UniProtKB-KW"/>
</dbReference>
<evidence type="ECO:0000256" key="1">
    <source>
        <dbReference type="SAM" id="MobiDB-lite"/>
    </source>
</evidence>
<comment type="caution">
    <text evidence="2">The sequence shown here is derived from an EMBL/GenBank/DDBJ whole genome shotgun (WGS) entry which is preliminary data.</text>
</comment>
<reference evidence="2 3" key="1">
    <citation type="journal article" date="2017" name="Genome Biol. Evol.">
        <title>Phytophthora megakarya and P. palmivora, closely related causal agents of cacao black pod rot, underwent increases in genome sizes and gene numbers by different mechanisms.</title>
        <authorList>
            <person name="Ali S.S."/>
            <person name="Shao J."/>
            <person name="Lary D.J."/>
            <person name="Kronmiller B."/>
            <person name="Shen D."/>
            <person name="Strem M.D."/>
            <person name="Amoako-Attah I."/>
            <person name="Akrofi A.Y."/>
            <person name="Begoude B.A."/>
            <person name="Ten Hoopen G.M."/>
            <person name="Coulibaly K."/>
            <person name="Kebe B.I."/>
            <person name="Melnick R.L."/>
            <person name="Guiltinan M.J."/>
            <person name="Tyler B.M."/>
            <person name="Meinhardt L.W."/>
            <person name="Bailey B.A."/>
        </authorList>
    </citation>
    <scope>NUCLEOTIDE SEQUENCE [LARGE SCALE GENOMIC DNA]</scope>
    <source>
        <strain evidence="3">sbr112.9</strain>
    </source>
</reference>
<accession>A0A2P4XEL4</accession>
<keyword evidence="3" id="KW-1185">Reference proteome</keyword>
<dbReference type="AlphaFoldDB" id="A0A2P4XEL4"/>
<proteinExistence type="predicted"/>
<evidence type="ECO:0000313" key="2">
    <source>
        <dbReference type="EMBL" id="POM63982.1"/>
    </source>
</evidence>
<feature type="region of interest" description="Disordered" evidence="1">
    <location>
        <begin position="50"/>
        <end position="77"/>
    </location>
</feature>
<evidence type="ECO:0000313" key="3">
    <source>
        <dbReference type="Proteomes" id="UP000237271"/>
    </source>
</evidence>
<dbReference type="Proteomes" id="UP000237271">
    <property type="component" value="Unassembled WGS sequence"/>
</dbReference>
<dbReference type="OrthoDB" id="129873at2759"/>
<gene>
    <name evidence="2" type="ORF">PHPALM_20556</name>
</gene>
<dbReference type="EMBL" id="NCKW01011230">
    <property type="protein sequence ID" value="POM63982.1"/>
    <property type="molecule type" value="Genomic_DNA"/>
</dbReference>
<keyword evidence="2" id="KW-0695">RNA-directed DNA polymerase</keyword>
<keyword evidence="2" id="KW-0808">Transferase</keyword>
<name>A0A2P4XEL4_9STRA</name>
<protein>
    <submittedName>
        <fullName evidence="2">Reverse transcriptase</fullName>
    </submittedName>
</protein>
<keyword evidence="2" id="KW-0548">Nucleotidyltransferase</keyword>